<dbReference type="Pfam" id="PF19650">
    <property type="entry name" value="DUF6153"/>
    <property type="match status" value="1"/>
</dbReference>
<evidence type="ECO:0000313" key="3">
    <source>
        <dbReference type="Proteomes" id="UP000198702"/>
    </source>
</evidence>
<reference evidence="2 3" key="1">
    <citation type="submission" date="2016-10" db="EMBL/GenBank/DDBJ databases">
        <authorList>
            <person name="Varghese N."/>
            <person name="Submissions S."/>
        </authorList>
    </citation>
    <scope>NUCLEOTIDE SEQUENCE [LARGE SCALE GENOMIC DNA]</scope>
    <source>
        <strain evidence="2 3">UNC380MFSha3.1</strain>
    </source>
</reference>
<dbReference type="Proteomes" id="UP000198702">
    <property type="component" value="Unassembled WGS sequence"/>
</dbReference>
<name>A0A7Z7GDE7_9MICO</name>
<gene>
    <name evidence="2" type="ORF">SAMN04487751_1726</name>
</gene>
<evidence type="ECO:0000256" key="1">
    <source>
        <dbReference type="SAM" id="Phobius"/>
    </source>
</evidence>
<feature type="transmembrane region" description="Helical" evidence="1">
    <location>
        <begin position="94"/>
        <end position="119"/>
    </location>
</feature>
<comment type="caution">
    <text evidence="2">The sequence shown here is derived from an EMBL/GenBank/DDBJ whole genome shotgun (WGS) entry which is preliminary data.</text>
</comment>
<dbReference type="RefSeq" id="WP_028496493.1">
    <property type="nucleotide sequence ID" value="NZ_FOQZ01000002.1"/>
</dbReference>
<accession>A0A7Z7GDE7</accession>
<dbReference type="EMBL" id="FOQZ01000002">
    <property type="protein sequence ID" value="SFI46617.1"/>
    <property type="molecule type" value="Genomic_DNA"/>
</dbReference>
<dbReference type="InterPro" id="IPR046151">
    <property type="entry name" value="DUF6153"/>
</dbReference>
<keyword evidence="1" id="KW-0472">Membrane</keyword>
<organism evidence="2 3">
    <name type="scientific">Microbacterium saccharophilum</name>
    <dbReference type="NCBI Taxonomy" id="1213358"/>
    <lineage>
        <taxon>Bacteria</taxon>
        <taxon>Bacillati</taxon>
        <taxon>Actinomycetota</taxon>
        <taxon>Actinomycetes</taxon>
        <taxon>Micrococcales</taxon>
        <taxon>Microbacteriaceae</taxon>
        <taxon>Microbacterium</taxon>
    </lineage>
</organism>
<protein>
    <submittedName>
        <fullName evidence="2">Uncharacterized protein</fullName>
    </submittedName>
</protein>
<proteinExistence type="predicted"/>
<feature type="transmembrane region" description="Helical" evidence="1">
    <location>
        <begin position="17"/>
        <end position="37"/>
    </location>
</feature>
<keyword evidence="1" id="KW-0812">Transmembrane</keyword>
<evidence type="ECO:0000313" key="2">
    <source>
        <dbReference type="EMBL" id="SFI46617.1"/>
    </source>
</evidence>
<dbReference type="AlphaFoldDB" id="A0A7Z7GDE7"/>
<keyword evidence="1" id="KW-1133">Transmembrane helix</keyword>
<sequence>MNVIRSLARLTPGSRRLLLAAPIALAIITGLLFMHVLTGSHQPTLAFEGSTMGAHNQVAAAPAATDGVVMSATAEGDDCRDGCGTPAGMPDHSVLMTVCVLALLAAATLLFTPALRALFTRAITRTRSHTLPLVAGLPHPRPPSLLSLSISRT</sequence>